<dbReference type="PROSITE" id="PS50088">
    <property type="entry name" value="ANK_REPEAT"/>
    <property type="match status" value="3"/>
</dbReference>
<evidence type="ECO:0000256" key="2">
    <source>
        <dbReference type="ARBA" id="ARBA00023043"/>
    </source>
</evidence>
<reference evidence="4" key="2">
    <citation type="journal article" date="2023" name="Science">
        <title>Genomic signatures of disease resistance in endangered staghorn corals.</title>
        <authorList>
            <person name="Vollmer S.V."/>
            <person name="Selwyn J.D."/>
            <person name="Despard B.A."/>
            <person name="Roesel C.L."/>
        </authorList>
    </citation>
    <scope>NUCLEOTIDE SEQUENCE</scope>
    <source>
        <strain evidence="4">K2</strain>
    </source>
</reference>
<name>A0AAD9V6C0_ACRCE</name>
<dbReference type="PANTHER" id="PTHR24198">
    <property type="entry name" value="ANKYRIN REPEAT AND PROTEIN KINASE DOMAIN-CONTAINING PROTEIN"/>
    <property type="match status" value="1"/>
</dbReference>
<dbReference type="InterPro" id="IPR002110">
    <property type="entry name" value="Ankyrin_rpt"/>
</dbReference>
<keyword evidence="2 3" id="KW-0040">ANK repeat</keyword>
<dbReference type="SUPFAM" id="SSF48403">
    <property type="entry name" value="Ankyrin repeat"/>
    <property type="match status" value="2"/>
</dbReference>
<sequence length="677" mass="75235">MISLEYSNHIKTFDFKSQRSQMEREAIDAVIAGQPLTPLFESHSLSFEGRKQLVKTKLGYPHKGEEFSLFLLAVVCGHVDLVRVMIEEGLVGIEQQKTVLVGVNTEVTVMPDGFGYEVGEGVTALWCAAAWAKLDIVKLLVSHGANINHKSKEGSSPLFMACQYFSSNRSRQVLLGKPDIPSQLELVKFLVENGANVTDCGRDGNTPLIAASLSGFKDPSLVVYLLEKGADPNEKNAHGTTALHLAAEKGCLQTVKVLIEHGANFDALDGEGLTPLQRACCRCQDEVVDFVLSLDGFSREQRIGAMELLGASHITNIDTESIEYPSEGADDDDDENYYATIQPGYDLILKAMKERLSPSSTSIMKSGVNSPLPVFNNQVESQSIEELEVLSTENEAIVMEGFIIRDRVLGGLRSQEMLEPLVNEAVVRTDKGALKSAVRFYSHALSFKLISAPQSRGILRRFIELAAYMVENEAELEISDLEVAHTFLIDWLCHLQQKKEKLFASHFELEEYLWAFDRDMLKAFYFICILTNIRTNDDKDAKRKVDMIKSIVDLNLCNSKGSNMFHLAVWDSILEVHNKVSMSKVFQVPNLKVLQMLQQCGMNINYCDKAGNSAFHVLAAVDSHLAIVPDDFKENGGKTYIDWFLQNGAILDLKNEAGERPLDVAVSELTKAILQKL</sequence>
<organism evidence="4 5">
    <name type="scientific">Acropora cervicornis</name>
    <name type="common">Staghorn coral</name>
    <dbReference type="NCBI Taxonomy" id="6130"/>
    <lineage>
        <taxon>Eukaryota</taxon>
        <taxon>Metazoa</taxon>
        <taxon>Cnidaria</taxon>
        <taxon>Anthozoa</taxon>
        <taxon>Hexacorallia</taxon>
        <taxon>Scleractinia</taxon>
        <taxon>Astrocoeniina</taxon>
        <taxon>Acroporidae</taxon>
        <taxon>Acropora</taxon>
    </lineage>
</organism>
<accession>A0AAD9V6C0</accession>
<dbReference type="Gene3D" id="1.25.40.20">
    <property type="entry name" value="Ankyrin repeat-containing domain"/>
    <property type="match status" value="4"/>
</dbReference>
<keyword evidence="1" id="KW-0677">Repeat</keyword>
<evidence type="ECO:0000313" key="4">
    <source>
        <dbReference type="EMBL" id="KAK2562908.1"/>
    </source>
</evidence>
<gene>
    <name evidence="4" type="ORF">P5673_013882</name>
</gene>
<comment type="caution">
    <text evidence="4">The sequence shown here is derived from an EMBL/GenBank/DDBJ whole genome shotgun (WGS) entry which is preliminary data.</text>
</comment>
<protein>
    <submittedName>
        <fullName evidence="4">Protein fem-1-like protein B</fullName>
    </submittedName>
</protein>
<dbReference type="Proteomes" id="UP001249851">
    <property type="component" value="Unassembled WGS sequence"/>
</dbReference>
<evidence type="ECO:0000256" key="1">
    <source>
        <dbReference type="ARBA" id="ARBA00022737"/>
    </source>
</evidence>
<feature type="repeat" description="ANK" evidence="3">
    <location>
        <begin position="120"/>
        <end position="152"/>
    </location>
</feature>
<feature type="repeat" description="ANK" evidence="3">
    <location>
        <begin position="203"/>
        <end position="237"/>
    </location>
</feature>
<evidence type="ECO:0000256" key="3">
    <source>
        <dbReference type="PROSITE-ProRule" id="PRU00023"/>
    </source>
</evidence>
<dbReference type="SMART" id="SM00248">
    <property type="entry name" value="ANK"/>
    <property type="match status" value="7"/>
</dbReference>
<feature type="repeat" description="ANK" evidence="3">
    <location>
        <begin position="238"/>
        <end position="270"/>
    </location>
</feature>
<dbReference type="PANTHER" id="PTHR24198:SF165">
    <property type="entry name" value="ANKYRIN REPEAT-CONTAINING PROTEIN-RELATED"/>
    <property type="match status" value="1"/>
</dbReference>
<dbReference type="AlphaFoldDB" id="A0AAD9V6C0"/>
<dbReference type="PROSITE" id="PS50297">
    <property type="entry name" value="ANK_REP_REGION"/>
    <property type="match status" value="3"/>
</dbReference>
<evidence type="ECO:0000313" key="5">
    <source>
        <dbReference type="Proteomes" id="UP001249851"/>
    </source>
</evidence>
<reference evidence="4" key="1">
    <citation type="journal article" date="2023" name="G3 (Bethesda)">
        <title>Whole genome assembly and annotation of the endangered Caribbean coral Acropora cervicornis.</title>
        <authorList>
            <person name="Selwyn J.D."/>
            <person name="Vollmer S.V."/>
        </authorList>
    </citation>
    <scope>NUCLEOTIDE SEQUENCE</scope>
    <source>
        <strain evidence="4">K2</strain>
    </source>
</reference>
<dbReference type="EMBL" id="JARQWQ010000027">
    <property type="protein sequence ID" value="KAK2562908.1"/>
    <property type="molecule type" value="Genomic_DNA"/>
</dbReference>
<proteinExistence type="predicted"/>
<keyword evidence="5" id="KW-1185">Reference proteome</keyword>
<dbReference type="Pfam" id="PF12796">
    <property type="entry name" value="Ank_2"/>
    <property type="match status" value="2"/>
</dbReference>
<dbReference type="InterPro" id="IPR036770">
    <property type="entry name" value="Ankyrin_rpt-contain_sf"/>
</dbReference>